<name>A0AAW1RNY5_9CHLO</name>
<gene>
    <name evidence="1" type="ORF">WJX81_003701</name>
</gene>
<reference evidence="1 2" key="1">
    <citation type="journal article" date="2024" name="Nat. Commun.">
        <title>Phylogenomics reveals the evolutionary origins of lichenization in chlorophyte algae.</title>
        <authorList>
            <person name="Puginier C."/>
            <person name="Libourel C."/>
            <person name="Otte J."/>
            <person name="Skaloud P."/>
            <person name="Haon M."/>
            <person name="Grisel S."/>
            <person name="Petersen M."/>
            <person name="Berrin J.G."/>
            <person name="Delaux P.M."/>
            <person name="Dal Grande F."/>
            <person name="Keller J."/>
        </authorList>
    </citation>
    <scope>NUCLEOTIDE SEQUENCE [LARGE SCALE GENOMIC DNA]</scope>
    <source>
        <strain evidence="1 2">SAG 245.80</strain>
    </source>
</reference>
<dbReference type="EMBL" id="JALJOU010000031">
    <property type="protein sequence ID" value="KAK9834851.1"/>
    <property type="molecule type" value="Genomic_DNA"/>
</dbReference>
<protein>
    <recommendedName>
        <fullName evidence="3">Secreted protein</fullName>
    </recommendedName>
</protein>
<dbReference type="AlphaFoldDB" id="A0AAW1RNY5"/>
<keyword evidence="2" id="KW-1185">Reference proteome</keyword>
<dbReference type="Proteomes" id="UP001445335">
    <property type="component" value="Unassembled WGS sequence"/>
</dbReference>
<comment type="caution">
    <text evidence="1">The sequence shown here is derived from an EMBL/GenBank/DDBJ whole genome shotgun (WGS) entry which is preliminary data.</text>
</comment>
<organism evidence="1 2">
    <name type="scientific">Elliptochloris bilobata</name>
    <dbReference type="NCBI Taxonomy" id="381761"/>
    <lineage>
        <taxon>Eukaryota</taxon>
        <taxon>Viridiplantae</taxon>
        <taxon>Chlorophyta</taxon>
        <taxon>core chlorophytes</taxon>
        <taxon>Trebouxiophyceae</taxon>
        <taxon>Trebouxiophyceae incertae sedis</taxon>
        <taxon>Elliptochloris clade</taxon>
        <taxon>Elliptochloris</taxon>
    </lineage>
</organism>
<sequence>MNTVAALVRRGQQHLFLNNRLLWATVLAHCASPYSISDWMASTRKRSARPEAGSCVGVNESPARVAHVCQNDHQTQALHNFQATMWVTWHHSIRNLTAGRKGGWLEALAALST</sequence>
<accession>A0AAW1RNY5</accession>
<proteinExistence type="predicted"/>
<evidence type="ECO:0000313" key="1">
    <source>
        <dbReference type="EMBL" id="KAK9834851.1"/>
    </source>
</evidence>
<evidence type="ECO:0000313" key="2">
    <source>
        <dbReference type="Proteomes" id="UP001445335"/>
    </source>
</evidence>
<evidence type="ECO:0008006" key="3">
    <source>
        <dbReference type="Google" id="ProtNLM"/>
    </source>
</evidence>